<dbReference type="InterPro" id="IPR036280">
    <property type="entry name" value="Multihaem_cyt_sf"/>
</dbReference>
<feature type="binding site" description="axial binding residue" evidence="14">
    <location>
        <position position="57"/>
    </location>
    <ligand>
        <name>heme</name>
        <dbReference type="ChEBI" id="CHEBI:30413"/>
        <label>1</label>
    </ligand>
    <ligandPart>
        <name>Fe</name>
        <dbReference type="ChEBI" id="CHEBI:18248"/>
    </ligandPart>
</feature>
<evidence type="ECO:0000313" key="17">
    <source>
        <dbReference type="EMBL" id="CRH05145.1"/>
    </source>
</evidence>
<keyword evidence="5 12" id="KW-0349">Heme</keyword>
<evidence type="ECO:0000256" key="8">
    <source>
        <dbReference type="ARBA" id="ARBA00022982"/>
    </source>
</evidence>
<keyword evidence="3 12" id="KW-0813">Transport</keyword>
<name>A0A1S7LDZ6_MAGMO</name>
<evidence type="ECO:0000259" key="16">
    <source>
        <dbReference type="Pfam" id="PF03264"/>
    </source>
</evidence>
<feature type="binding site" evidence="13">
    <location>
        <position position="107"/>
    </location>
    <ligand>
        <name>a menaquinol</name>
        <dbReference type="ChEBI" id="CHEBI:18151"/>
    </ligand>
</feature>
<comment type="similarity">
    <text evidence="2">Belongs to the NapC/NirT/NrfH family.</text>
</comment>
<feature type="binding site" description="axial binding residue" evidence="14">
    <location>
        <position position="181"/>
    </location>
    <ligand>
        <name>heme</name>
        <dbReference type="ChEBI" id="CHEBI:30413"/>
        <label>4</label>
    </ligand>
    <ligandPart>
        <name>Fe</name>
        <dbReference type="ChEBI" id="CHEBI:18248"/>
    </ligandPart>
</feature>
<dbReference type="GO" id="GO:0020037">
    <property type="term" value="F:heme binding"/>
    <property type="evidence" value="ECO:0007669"/>
    <property type="project" value="InterPro"/>
</dbReference>
<dbReference type="GO" id="GO:0046872">
    <property type="term" value="F:metal ion binding"/>
    <property type="evidence" value="ECO:0007669"/>
    <property type="project" value="UniProtKB-KW"/>
</dbReference>
<dbReference type="AlphaFoldDB" id="A0A1S7LDZ6"/>
<protein>
    <recommendedName>
        <fullName evidence="12">Cytochrome c-type protein</fullName>
    </recommendedName>
</protein>
<keyword evidence="7 12" id="KW-0479">Metal-binding</keyword>
<evidence type="ECO:0000256" key="15">
    <source>
        <dbReference type="SAM" id="Phobius"/>
    </source>
</evidence>
<comment type="subcellular location">
    <subcellularLocation>
        <location evidence="1">Cell membrane</location>
        <topology evidence="1">Single-pass membrane protein</topology>
    </subcellularLocation>
</comment>
<evidence type="ECO:0000256" key="3">
    <source>
        <dbReference type="ARBA" id="ARBA00022448"/>
    </source>
</evidence>
<feature type="binding site" description="covalent" evidence="13">
    <location>
        <position position="145"/>
    </location>
    <ligand>
        <name>heme</name>
        <dbReference type="ChEBI" id="CHEBI:30413"/>
        <label>3</label>
    </ligand>
</feature>
<dbReference type="PANTHER" id="PTHR30333:SF3">
    <property type="entry name" value="CYTOCHROME C-TYPE PROTEIN TORY"/>
    <property type="match status" value="1"/>
</dbReference>
<keyword evidence="8 12" id="KW-0249">Electron transport</keyword>
<evidence type="ECO:0000256" key="4">
    <source>
        <dbReference type="ARBA" id="ARBA00022475"/>
    </source>
</evidence>
<comment type="PTM">
    <text evidence="12">Binds 4 heme groups per subunit.</text>
</comment>
<feature type="binding site" description="axial binding residue" evidence="14">
    <location>
        <position position="149"/>
    </location>
    <ligand>
        <name>heme</name>
        <dbReference type="ChEBI" id="CHEBI:30413"/>
        <label>3</label>
    </ligand>
    <ligandPart>
        <name>Fe</name>
        <dbReference type="ChEBI" id="CHEBI:18248"/>
    </ligandPart>
</feature>
<dbReference type="InterPro" id="IPR038266">
    <property type="entry name" value="NapC/NirT_cytc_sf"/>
</dbReference>
<feature type="binding site" description="axial binding residue" evidence="14">
    <location>
        <position position="186"/>
    </location>
    <ligand>
        <name>heme</name>
        <dbReference type="ChEBI" id="CHEBI:30413"/>
        <label>2</label>
    </ligand>
    <ligandPart>
        <name>Fe</name>
        <dbReference type="ChEBI" id="CHEBI:18248"/>
    </ligandPart>
</feature>
<evidence type="ECO:0000256" key="11">
    <source>
        <dbReference type="ARBA" id="ARBA00023136"/>
    </source>
</evidence>
<evidence type="ECO:0000256" key="5">
    <source>
        <dbReference type="ARBA" id="ARBA00022617"/>
    </source>
</evidence>
<dbReference type="InterPro" id="IPR005126">
    <property type="entry name" value="NapC/NirT_cyt_c_N"/>
</dbReference>
<feature type="binding site" description="covalent" evidence="13">
    <location>
        <position position="80"/>
    </location>
    <ligand>
        <name>heme</name>
        <dbReference type="ChEBI" id="CHEBI:30413"/>
        <label>2</label>
    </ligand>
</feature>
<feature type="transmembrane region" description="Helical" evidence="15">
    <location>
        <begin position="20"/>
        <end position="44"/>
    </location>
</feature>
<feature type="domain" description="NapC/NirT cytochrome c N-terminal" evidence="16">
    <location>
        <begin position="14"/>
        <end position="190"/>
    </location>
</feature>
<keyword evidence="6 15" id="KW-0812">Transmembrane</keyword>
<keyword evidence="4" id="KW-1003">Cell membrane</keyword>
<dbReference type="GO" id="GO:0019333">
    <property type="term" value="P:denitrification pathway"/>
    <property type="evidence" value="ECO:0007669"/>
    <property type="project" value="InterPro"/>
</dbReference>
<dbReference type="PANTHER" id="PTHR30333">
    <property type="entry name" value="CYTOCHROME C-TYPE PROTEIN"/>
    <property type="match status" value="1"/>
</dbReference>
<dbReference type="Gene3D" id="1.10.3820.10">
    <property type="entry name" value="Di-heme elbow motif domain"/>
    <property type="match status" value="1"/>
</dbReference>
<feature type="binding site" description="covalent" evidence="13">
    <location>
        <position position="51"/>
    </location>
    <ligand>
        <name>heme</name>
        <dbReference type="ChEBI" id="CHEBI:30413"/>
        <label>1</label>
    </ligand>
</feature>
<dbReference type="PIRSF" id="PIRSF000013">
    <property type="entry name" value="4_hem_cytochrm_NapC"/>
    <property type="match status" value="1"/>
</dbReference>
<keyword evidence="10 12" id="KW-0408">Iron</keyword>
<dbReference type="SUPFAM" id="SSF48695">
    <property type="entry name" value="Multiheme cytochromes"/>
    <property type="match status" value="1"/>
</dbReference>
<evidence type="ECO:0000256" key="2">
    <source>
        <dbReference type="ARBA" id="ARBA00007395"/>
    </source>
</evidence>
<feature type="binding site" description="covalent" evidence="13">
    <location>
        <position position="54"/>
    </location>
    <ligand>
        <name>heme</name>
        <dbReference type="ChEBI" id="CHEBI:30413"/>
        <label>1</label>
    </ligand>
</feature>
<keyword evidence="11 15" id="KW-0472">Membrane</keyword>
<proteinExistence type="inferred from homology"/>
<evidence type="ECO:0000256" key="1">
    <source>
        <dbReference type="ARBA" id="ARBA00004162"/>
    </source>
</evidence>
<evidence type="ECO:0000256" key="14">
    <source>
        <dbReference type="PIRSR" id="PIRSR000013-2"/>
    </source>
</evidence>
<evidence type="ECO:0000256" key="10">
    <source>
        <dbReference type="ARBA" id="ARBA00023004"/>
    </source>
</evidence>
<feature type="binding site" description="covalent" evidence="13">
    <location>
        <position position="148"/>
    </location>
    <ligand>
        <name>heme</name>
        <dbReference type="ChEBI" id="CHEBI:30413"/>
        <label>3</label>
    </ligand>
</feature>
<evidence type="ECO:0000256" key="6">
    <source>
        <dbReference type="ARBA" id="ARBA00022692"/>
    </source>
</evidence>
<dbReference type="GO" id="GO:0005886">
    <property type="term" value="C:plasma membrane"/>
    <property type="evidence" value="ECO:0007669"/>
    <property type="project" value="UniProtKB-SubCell"/>
</dbReference>
<organism evidence="17">
    <name type="scientific">Magnetococcus massalia (strain MO-1)</name>
    <dbReference type="NCBI Taxonomy" id="451514"/>
    <lineage>
        <taxon>Bacteria</taxon>
        <taxon>Pseudomonadati</taxon>
        <taxon>Pseudomonadota</taxon>
        <taxon>Magnetococcia</taxon>
        <taxon>Magnetococcales</taxon>
        <taxon>Magnetococcaceae</taxon>
        <taxon>Magnetococcus</taxon>
    </lineage>
</organism>
<dbReference type="GO" id="GO:0009055">
    <property type="term" value="F:electron transfer activity"/>
    <property type="evidence" value="ECO:0007669"/>
    <property type="project" value="TreeGrafter"/>
</dbReference>
<reference evidence="17" key="1">
    <citation type="submission" date="2015-04" db="EMBL/GenBank/DDBJ databases">
        <authorList>
            <person name="Syromyatnikov M.Y."/>
            <person name="Popov V.N."/>
        </authorList>
    </citation>
    <scope>NUCLEOTIDE SEQUENCE</scope>
    <source>
        <strain evidence="17">MO-1</strain>
    </source>
</reference>
<feature type="binding site" description="axial binding residue" evidence="14">
    <location>
        <position position="107"/>
    </location>
    <ligand>
        <name>heme</name>
        <dbReference type="ChEBI" id="CHEBI:30413"/>
        <label>1</label>
    </ligand>
    <ligandPart>
        <name>Fe</name>
        <dbReference type="ChEBI" id="CHEBI:18248"/>
    </ligandPart>
</feature>
<dbReference type="GO" id="GO:0009061">
    <property type="term" value="P:anaerobic respiration"/>
    <property type="evidence" value="ECO:0007669"/>
    <property type="project" value="TreeGrafter"/>
</dbReference>
<feature type="binding site" description="covalent" evidence="13">
    <location>
        <position position="83"/>
    </location>
    <ligand>
        <name>heme</name>
        <dbReference type="ChEBI" id="CHEBI:30413"/>
        <label>2</label>
    </ligand>
</feature>
<evidence type="ECO:0000256" key="13">
    <source>
        <dbReference type="PIRSR" id="PIRSR000013-1"/>
    </source>
</evidence>
<feature type="binding site" description="axial binding residue" evidence="14">
    <location>
        <position position="84"/>
    </location>
    <ligand>
        <name>heme</name>
        <dbReference type="ChEBI" id="CHEBI:30413"/>
        <label>2</label>
    </ligand>
    <ligandPart>
        <name>Fe</name>
        <dbReference type="ChEBI" id="CHEBI:18248"/>
    </ligandPart>
</feature>
<evidence type="ECO:0000256" key="9">
    <source>
        <dbReference type="ARBA" id="ARBA00022989"/>
    </source>
</evidence>
<accession>A0A1S7LDZ6</accession>
<comment type="cofactor">
    <cofactor evidence="13">
        <name>heme</name>
        <dbReference type="ChEBI" id="CHEBI:30413"/>
    </cofactor>
    <text evidence="13">Binds 4 heme groups per subunit.</text>
</comment>
<dbReference type="Pfam" id="PF03264">
    <property type="entry name" value="Cytochrom_NNT"/>
    <property type="match status" value="1"/>
</dbReference>
<dbReference type="InterPro" id="IPR024717">
    <property type="entry name" value="NapC/NirT/NrfH"/>
</dbReference>
<evidence type="ECO:0000256" key="7">
    <source>
        <dbReference type="ARBA" id="ARBA00022723"/>
    </source>
</evidence>
<gene>
    <name evidence="17" type="primary">napC</name>
    <name evidence="17" type="ORF">MAGMO_0946</name>
</gene>
<sequence length="197" mass="22713">MGWLKSLWQLLRNPSSKIPLGVLVVGGGVAGIIFIGTLHFGLAYTNTMEFCVSCHSMKFPYEEYKESPHYQNQSGVRATCADCHVPHDKYFTGWLDKMWAKIYAAKDVYHEILGTASTKEKFEAHRWTMANRVWDKMRARGSKECLHCHNFEFMDFGTQDRMASKRHKKAIEKGEHCIDCHKGIAHEEPDEPEEDEE</sequence>
<keyword evidence="9 15" id="KW-1133">Transmembrane helix</keyword>
<feature type="binding site" description="covalent" evidence="13">
    <location>
        <position position="177"/>
    </location>
    <ligand>
        <name>heme</name>
        <dbReference type="ChEBI" id="CHEBI:30413"/>
        <label>4</label>
    </ligand>
</feature>
<dbReference type="FunFam" id="1.10.3820.10:FF:000001">
    <property type="entry name" value="Cytochrome c-type protein"/>
    <property type="match status" value="1"/>
</dbReference>
<dbReference type="EMBL" id="LO017727">
    <property type="protein sequence ID" value="CRH05145.1"/>
    <property type="molecule type" value="Genomic_DNA"/>
</dbReference>
<feature type="binding site" description="covalent" evidence="13">
    <location>
        <position position="180"/>
    </location>
    <ligand>
        <name>heme</name>
        <dbReference type="ChEBI" id="CHEBI:30413"/>
        <label>4</label>
    </ligand>
</feature>
<dbReference type="InterPro" id="IPR051174">
    <property type="entry name" value="Cytochrome_c-type_ET"/>
</dbReference>
<evidence type="ECO:0000256" key="12">
    <source>
        <dbReference type="PIRNR" id="PIRNR000013"/>
    </source>
</evidence>